<evidence type="ECO:0008006" key="3">
    <source>
        <dbReference type="Google" id="ProtNLM"/>
    </source>
</evidence>
<reference evidence="1 2" key="1">
    <citation type="journal article" date="2013" name="Genome Announc.">
        <title>Draft Genome Sequence of a Highly Flagellated, Fast-Swimming Archaeon, Methanocaldococcus villosus Strain KIN24-T80 (DSM 22612).</title>
        <authorList>
            <person name="Thennarasu S."/>
            <person name="Polireddy D."/>
            <person name="Antony A."/>
            <person name="Yada M.R."/>
            <person name="Algarawi S."/>
            <person name="Sivakumar N."/>
        </authorList>
    </citation>
    <scope>NUCLEOTIDE SEQUENCE [LARGE SCALE GENOMIC DNA]</scope>
    <source>
        <strain evidence="1 2">KIN24-T80</strain>
    </source>
</reference>
<dbReference type="STRING" id="1069083.GCA_000371805_00415"/>
<evidence type="ECO:0000313" key="2">
    <source>
        <dbReference type="Proteomes" id="UP000053695"/>
    </source>
</evidence>
<name>N6VYH4_9EURY</name>
<comment type="caution">
    <text evidence="1">The sequence shown here is derived from an EMBL/GenBank/DDBJ whole genome shotgun (WGS) entry which is preliminary data.</text>
</comment>
<dbReference type="InterPro" id="IPR005358">
    <property type="entry name" value="Puta_zinc/iron-chelating_dom"/>
</dbReference>
<dbReference type="Pfam" id="PF03692">
    <property type="entry name" value="CxxCxxCC"/>
    <property type="match status" value="1"/>
</dbReference>
<organism evidence="1 2">
    <name type="scientific">Methanocaldococcus villosus KIN24-T80</name>
    <dbReference type="NCBI Taxonomy" id="1069083"/>
    <lineage>
        <taxon>Archaea</taxon>
        <taxon>Methanobacteriati</taxon>
        <taxon>Methanobacteriota</taxon>
        <taxon>Methanomada group</taxon>
        <taxon>Methanococci</taxon>
        <taxon>Methanococcales</taxon>
        <taxon>Methanocaldococcaceae</taxon>
        <taxon>Methanocaldococcus</taxon>
    </lineage>
</organism>
<evidence type="ECO:0000313" key="1">
    <source>
        <dbReference type="EMBL" id="ENN96172.1"/>
    </source>
</evidence>
<dbReference type="EMBL" id="APMM01000024">
    <property type="protein sequence ID" value="ENN96172.1"/>
    <property type="molecule type" value="Genomic_DNA"/>
</dbReference>
<accession>N6VYH4</accession>
<protein>
    <recommendedName>
        <fullName evidence="3">YkgJ family cysteine cluster protein</fullName>
    </recommendedName>
</protein>
<dbReference type="Proteomes" id="UP000053695">
    <property type="component" value="Unassembled WGS sequence"/>
</dbReference>
<dbReference type="RefSeq" id="WP_004591392.1">
    <property type="nucleotide sequence ID" value="NZ_APMM01000024.1"/>
</dbReference>
<sequence>MRCAYCCSCKGWRIYLNYFDLIKLKDYNYAIERCEGFFNYRLKVNEKGCILLKDNLCRVHIEKGLEYKPLMCLIFPFSCMVKWDGTPLLIIKHYCNGIKKGKIDKKIVKKAIEYIKELYFDKFDNFLKENMEYSSKTYFDEKNRITWEYREELGRYLFNSKNFDELGEKIKEIFNIDINLKRHHDEEEIIRYLLELNRREHFRKLTFKDEVNILLKIANYLTKFKNVLEGEKEIDKMLFIYQKLYL</sequence>
<gene>
    <name evidence="1" type="ORF">J422_03928</name>
</gene>
<dbReference type="AlphaFoldDB" id="N6VYH4"/>
<proteinExistence type="predicted"/>
<dbReference type="PATRIC" id="fig|1069083.5.peg.770"/>
<dbReference type="OrthoDB" id="36424at2157"/>
<keyword evidence="2" id="KW-1185">Reference proteome</keyword>